<protein>
    <submittedName>
        <fullName evidence="1">Uncharacterized protein</fullName>
    </submittedName>
</protein>
<organism evidence="1 2">
    <name type="scientific">Macrosiphum euphorbiae</name>
    <name type="common">potato aphid</name>
    <dbReference type="NCBI Taxonomy" id="13131"/>
    <lineage>
        <taxon>Eukaryota</taxon>
        <taxon>Metazoa</taxon>
        <taxon>Ecdysozoa</taxon>
        <taxon>Arthropoda</taxon>
        <taxon>Hexapoda</taxon>
        <taxon>Insecta</taxon>
        <taxon>Pterygota</taxon>
        <taxon>Neoptera</taxon>
        <taxon>Paraneoptera</taxon>
        <taxon>Hemiptera</taxon>
        <taxon>Sternorrhyncha</taxon>
        <taxon>Aphidomorpha</taxon>
        <taxon>Aphidoidea</taxon>
        <taxon>Aphididae</taxon>
        <taxon>Macrosiphini</taxon>
        <taxon>Macrosiphum</taxon>
    </lineage>
</organism>
<dbReference type="Proteomes" id="UP001160148">
    <property type="component" value="Unassembled WGS sequence"/>
</dbReference>
<reference evidence="1 2" key="1">
    <citation type="submission" date="2023-01" db="EMBL/GenBank/DDBJ databases">
        <authorList>
            <person name="Whitehead M."/>
        </authorList>
    </citation>
    <scope>NUCLEOTIDE SEQUENCE [LARGE SCALE GENOMIC DNA]</scope>
</reference>
<keyword evidence="2" id="KW-1185">Reference proteome</keyword>
<sequence length="87" mass="9118">MVGVSGGGLAGELTDSVCVNGSYRFVVMNSFLFFLFGSGSGELGLEEADRFLLPTLVACPVCMCRVDGCIIFENCVICICGGFIMAS</sequence>
<evidence type="ECO:0000313" key="2">
    <source>
        <dbReference type="Proteomes" id="UP001160148"/>
    </source>
</evidence>
<dbReference type="EMBL" id="CARXXK010000001">
    <property type="protein sequence ID" value="CAI6351773.1"/>
    <property type="molecule type" value="Genomic_DNA"/>
</dbReference>
<name>A0AAV0W7B8_9HEMI</name>
<evidence type="ECO:0000313" key="1">
    <source>
        <dbReference type="EMBL" id="CAI6351773.1"/>
    </source>
</evidence>
<gene>
    <name evidence="1" type="ORF">MEUPH1_LOCUS8089</name>
</gene>
<comment type="caution">
    <text evidence="1">The sequence shown here is derived from an EMBL/GenBank/DDBJ whole genome shotgun (WGS) entry which is preliminary data.</text>
</comment>
<dbReference type="AlphaFoldDB" id="A0AAV0W7B8"/>
<proteinExistence type="predicted"/>
<accession>A0AAV0W7B8</accession>